<keyword evidence="4 5" id="KW-0720">Serine protease</keyword>
<organism evidence="9 10">
    <name type="scientific">Endozoicomonas lisbonensis</name>
    <dbReference type="NCBI Taxonomy" id="3120522"/>
    <lineage>
        <taxon>Bacteria</taxon>
        <taxon>Pseudomonadati</taxon>
        <taxon>Pseudomonadota</taxon>
        <taxon>Gammaproteobacteria</taxon>
        <taxon>Oceanospirillales</taxon>
        <taxon>Endozoicomonadaceae</taxon>
        <taxon>Endozoicomonas</taxon>
    </lineage>
</organism>
<accession>A0ABV2SJZ0</accession>
<dbReference type="PROSITE" id="PS51892">
    <property type="entry name" value="SUBTILASE"/>
    <property type="match status" value="1"/>
</dbReference>
<dbReference type="CDD" id="cd07496">
    <property type="entry name" value="Peptidases_S8_13"/>
    <property type="match status" value="1"/>
</dbReference>
<keyword evidence="2 5" id="KW-0645">Protease</keyword>
<feature type="active site" description="Charge relay system" evidence="5">
    <location>
        <position position="399"/>
    </location>
</feature>
<evidence type="ECO:0000256" key="7">
    <source>
        <dbReference type="SAM" id="SignalP"/>
    </source>
</evidence>
<dbReference type="InterPro" id="IPR015500">
    <property type="entry name" value="Peptidase_S8_subtilisin-rel"/>
</dbReference>
<dbReference type="InterPro" id="IPR022398">
    <property type="entry name" value="Peptidase_S8_His-AS"/>
</dbReference>
<proteinExistence type="inferred from homology"/>
<evidence type="ECO:0000256" key="5">
    <source>
        <dbReference type="PROSITE-ProRule" id="PRU01240"/>
    </source>
</evidence>
<feature type="chain" id="PRO_5045060177" evidence="7">
    <location>
        <begin position="22"/>
        <end position="463"/>
    </location>
</feature>
<dbReference type="Proteomes" id="UP001549366">
    <property type="component" value="Unassembled WGS sequence"/>
</dbReference>
<dbReference type="InterPro" id="IPR000209">
    <property type="entry name" value="Peptidase_S8/S53_dom"/>
</dbReference>
<dbReference type="GO" id="GO:0008233">
    <property type="term" value="F:peptidase activity"/>
    <property type="evidence" value="ECO:0007669"/>
    <property type="project" value="UniProtKB-KW"/>
</dbReference>
<evidence type="ECO:0000256" key="1">
    <source>
        <dbReference type="ARBA" id="ARBA00011073"/>
    </source>
</evidence>
<dbReference type="EC" id="3.4.21.-" evidence="9"/>
<dbReference type="SUPFAM" id="SSF52743">
    <property type="entry name" value="Subtilisin-like"/>
    <property type="match status" value="1"/>
</dbReference>
<gene>
    <name evidence="9" type="ORF">V5J35_002861</name>
</gene>
<evidence type="ECO:0000259" key="8">
    <source>
        <dbReference type="Pfam" id="PF00082"/>
    </source>
</evidence>
<dbReference type="PROSITE" id="PS00137">
    <property type="entry name" value="SUBTILASE_HIS"/>
    <property type="match status" value="1"/>
</dbReference>
<evidence type="ECO:0000313" key="10">
    <source>
        <dbReference type="Proteomes" id="UP001549366"/>
    </source>
</evidence>
<feature type="active site" description="Charge relay system" evidence="5">
    <location>
        <position position="152"/>
    </location>
</feature>
<feature type="domain" description="Peptidase S8/S53" evidence="8">
    <location>
        <begin position="144"/>
        <end position="434"/>
    </location>
</feature>
<dbReference type="InterPro" id="IPR050131">
    <property type="entry name" value="Peptidase_S8_subtilisin-like"/>
</dbReference>
<dbReference type="PROSITE" id="PS00136">
    <property type="entry name" value="SUBTILASE_ASP"/>
    <property type="match status" value="1"/>
</dbReference>
<reference evidence="9 10" key="1">
    <citation type="submission" date="2024-06" db="EMBL/GenBank/DDBJ databases">
        <title>Genomic Encyclopedia of Type Strains, Phase V (KMG-V): Genome sequencing to study the core and pangenomes of soil and plant-associated prokaryotes.</title>
        <authorList>
            <person name="Whitman W."/>
        </authorList>
    </citation>
    <scope>NUCLEOTIDE SEQUENCE [LARGE SCALE GENOMIC DNA]</scope>
    <source>
        <strain evidence="9 10">NE40</strain>
    </source>
</reference>
<evidence type="ECO:0000256" key="3">
    <source>
        <dbReference type="ARBA" id="ARBA00022801"/>
    </source>
</evidence>
<name>A0ABV2SJZ0_9GAMM</name>
<comment type="caution">
    <text evidence="9">The sequence shown here is derived from an EMBL/GenBank/DDBJ whole genome shotgun (WGS) entry which is preliminary data.</text>
</comment>
<keyword evidence="3 5" id="KW-0378">Hydrolase</keyword>
<evidence type="ECO:0000313" key="9">
    <source>
        <dbReference type="EMBL" id="MET4757669.1"/>
    </source>
</evidence>
<dbReference type="InterPro" id="IPR036852">
    <property type="entry name" value="Peptidase_S8/S53_dom_sf"/>
</dbReference>
<dbReference type="PANTHER" id="PTHR43806">
    <property type="entry name" value="PEPTIDASE S8"/>
    <property type="match status" value="1"/>
</dbReference>
<evidence type="ECO:0000256" key="2">
    <source>
        <dbReference type="ARBA" id="ARBA00022670"/>
    </source>
</evidence>
<feature type="signal peptide" evidence="7">
    <location>
        <begin position="1"/>
        <end position="21"/>
    </location>
</feature>
<keyword evidence="10" id="KW-1185">Reference proteome</keyword>
<dbReference type="InterPro" id="IPR023828">
    <property type="entry name" value="Peptidase_S8_Ser-AS"/>
</dbReference>
<dbReference type="PRINTS" id="PR00723">
    <property type="entry name" value="SUBTILISIN"/>
</dbReference>
<evidence type="ECO:0000256" key="4">
    <source>
        <dbReference type="ARBA" id="ARBA00022825"/>
    </source>
</evidence>
<dbReference type="InterPro" id="IPR034176">
    <property type="entry name" value="Peptidases_S8_13"/>
</dbReference>
<dbReference type="RefSeq" id="WP_354007805.1">
    <property type="nucleotide sequence ID" value="NZ_JBEWTA010000001.1"/>
</dbReference>
<dbReference type="Gene3D" id="3.40.50.200">
    <property type="entry name" value="Peptidase S8/S53 domain"/>
    <property type="match status" value="1"/>
</dbReference>
<dbReference type="PROSITE" id="PS00138">
    <property type="entry name" value="SUBTILASE_SER"/>
    <property type="match status" value="1"/>
</dbReference>
<sequence length="463" mass="48779">MMTARIALFLLLAGFNSFSVAQQIDGTIPPRQVTDRIIVQYHPTPTYGNAIAFIKQGITSGAFGVAAGKQKDILDLGSSVNIDDAVILANSLNIDPQVDFAEPDYIMQVMQIPTDSRFNEQWNLKNTVSGINAPAAWNITTGDEEIIVGVVDTGVIRHTDLVTNLVDGYDFVSHPWIANDGDGRDNHPKDPGDGITQIGACGSVNGVPIPSRPMDSSWHGTHVAGTIAALSNNNKGVSGVAWKTKIMPLRALGRCGGYSSDIVDAMLWAAGFEVFGLPKNPKPVKVLNLSLGGSASTCPRIYQNVFDKLAAANISVVVAAGNENRDASLATPANCDNVITVAAIDREGNRSWYSNYGEKVDIAAPGGETLNLANGILSTSNSGTTSPNLDNYEYYQGTSMATPHAAGVLALMYAVNKLLTAAQANQIILNTVRAFPTGTCNTSLCGAGLLDAGAAVLKAEQSK</sequence>
<feature type="active site" description="Charge relay system" evidence="5">
    <location>
        <position position="219"/>
    </location>
</feature>
<dbReference type="PANTHER" id="PTHR43806:SF11">
    <property type="entry name" value="CEREVISIN-RELATED"/>
    <property type="match status" value="1"/>
</dbReference>
<dbReference type="GO" id="GO:0006508">
    <property type="term" value="P:proteolysis"/>
    <property type="evidence" value="ECO:0007669"/>
    <property type="project" value="UniProtKB-KW"/>
</dbReference>
<comment type="similarity">
    <text evidence="1 5 6">Belongs to the peptidase S8 family.</text>
</comment>
<dbReference type="InterPro" id="IPR023827">
    <property type="entry name" value="Peptidase_S8_Asp-AS"/>
</dbReference>
<protein>
    <submittedName>
        <fullName evidence="9">Serine protease</fullName>
        <ecNumber evidence="9">3.4.21.-</ecNumber>
    </submittedName>
</protein>
<dbReference type="EMBL" id="JBEWTB010000002">
    <property type="protein sequence ID" value="MET4757669.1"/>
    <property type="molecule type" value="Genomic_DNA"/>
</dbReference>
<keyword evidence="7" id="KW-0732">Signal</keyword>
<evidence type="ECO:0000256" key="6">
    <source>
        <dbReference type="RuleBase" id="RU003355"/>
    </source>
</evidence>
<dbReference type="Pfam" id="PF00082">
    <property type="entry name" value="Peptidase_S8"/>
    <property type="match status" value="1"/>
</dbReference>